<protein>
    <submittedName>
        <fullName evidence="1">Uncharacterized protein</fullName>
    </submittedName>
</protein>
<sequence>MQGTMLGSVFCNIFELDVEASLCAITTEYCL</sequence>
<dbReference type="AlphaFoldDB" id="A0A0A9B721"/>
<proteinExistence type="predicted"/>
<dbReference type="EMBL" id="GBRH01240910">
    <property type="protein sequence ID" value="JAD56985.1"/>
    <property type="molecule type" value="Transcribed_RNA"/>
</dbReference>
<evidence type="ECO:0000313" key="1">
    <source>
        <dbReference type="EMBL" id="JAD56985.1"/>
    </source>
</evidence>
<reference evidence="1" key="1">
    <citation type="submission" date="2014-09" db="EMBL/GenBank/DDBJ databases">
        <authorList>
            <person name="Magalhaes I.L.F."/>
            <person name="Oliveira U."/>
            <person name="Santos F.R."/>
            <person name="Vidigal T.H.D.A."/>
            <person name="Brescovit A.D."/>
            <person name="Santos A.J."/>
        </authorList>
    </citation>
    <scope>NUCLEOTIDE SEQUENCE</scope>
    <source>
        <tissue evidence="1">Shoot tissue taken approximately 20 cm above the soil surface</tissue>
    </source>
</reference>
<name>A0A0A9B721_ARUDO</name>
<reference evidence="1" key="2">
    <citation type="journal article" date="2015" name="Data Brief">
        <title>Shoot transcriptome of the giant reed, Arundo donax.</title>
        <authorList>
            <person name="Barrero R.A."/>
            <person name="Guerrero F.D."/>
            <person name="Moolhuijzen P."/>
            <person name="Goolsby J.A."/>
            <person name="Tidwell J."/>
            <person name="Bellgard S.E."/>
            <person name="Bellgard M.I."/>
        </authorList>
    </citation>
    <scope>NUCLEOTIDE SEQUENCE</scope>
    <source>
        <tissue evidence="1">Shoot tissue taken approximately 20 cm above the soil surface</tissue>
    </source>
</reference>
<accession>A0A0A9B721</accession>
<organism evidence="1">
    <name type="scientific">Arundo donax</name>
    <name type="common">Giant reed</name>
    <name type="synonym">Donax arundinaceus</name>
    <dbReference type="NCBI Taxonomy" id="35708"/>
    <lineage>
        <taxon>Eukaryota</taxon>
        <taxon>Viridiplantae</taxon>
        <taxon>Streptophyta</taxon>
        <taxon>Embryophyta</taxon>
        <taxon>Tracheophyta</taxon>
        <taxon>Spermatophyta</taxon>
        <taxon>Magnoliopsida</taxon>
        <taxon>Liliopsida</taxon>
        <taxon>Poales</taxon>
        <taxon>Poaceae</taxon>
        <taxon>PACMAD clade</taxon>
        <taxon>Arundinoideae</taxon>
        <taxon>Arundineae</taxon>
        <taxon>Arundo</taxon>
    </lineage>
</organism>